<keyword evidence="2" id="KW-0282">Flagellum</keyword>
<proteinExistence type="predicted"/>
<evidence type="ECO:0000313" key="2">
    <source>
        <dbReference type="EMBL" id="CAE11106.1"/>
    </source>
</evidence>
<evidence type="ECO:0000259" key="1">
    <source>
        <dbReference type="PROSITE" id="PS51186"/>
    </source>
</evidence>
<dbReference type="eggNOG" id="COG1670">
    <property type="taxonomic scope" value="Bacteria"/>
</dbReference>
<dbReference type="Gene3D" id="3.40.630.30">
    <property type="match status" value="1"/>
</dbReference>
<keyword evidence="2" id="KW-0969">Cilium</keyword>
<dbReference type="AlphaFoldDB" id="Q7M7S9"/>
<evidence type="ECO:0000313" key="3">
    <source>
        <dbReference type="Proteomes" id="UP000000422"/>
    </source>
</evidence>
<dbReference type="KEGG" id="wsu:WS2108"/>
<dbReference type="InterPro" id="IPR020036">
    <property type="entry name" value="PseH"/>
</dbReference>
<sequence length="179" mass="21058">MNASLQGDFKINGLSLRSFVNLSPLEAEEVRRWRNHPEIRRFMYNDREIDSIEHIQFIESLRESSHSGYWVVHEENRPLGTLSLTRFNPLHHHAFLGIYANPFDSTKGRGKRLMEALLALSFSHFGLHTLKLEVMEENERAITLYETMGFVREGCWRDYIFKEGRYRSILLMGILNETL</sequence>
<dbReference type="STRING" id="273121.WS2108"/>
<dbReference type="InterPro" id="IPR000182">
    <property type="entry name" value="GNAT_dom"/>
</dbReference>
<dbReference type="GO" id="GO:0016747">
    <property type="term" value="F:acyltransferase activity, transferring groups other than amino-acyl groups"/>
    <property type="evidence" value="ECO:0007669"/>
    <property type="project" value="InterPro"/>
</dbReference>
<gene>
    <name evidence="2" type="ordered locus">WS2108</name>
</gene>
<dbReference type="RefSeq" id="WP_011139888.1">
    <property type="nucleotide sequence ID" value="NC_005090.1"/>
</dbReference>
<dbReference type="Proteomes" id="UP000000422">
    <property type="component" value="Chromosome"/>
</dbReference>
<dbReference type="HOGENOM" id="CLU_013985_20_0_7"/>
<keyword evidence="3" id="KW-1185">Reference proteome</keyword>
<organism evidence="3">
    <name type="scientific">Wolinella succinogenes (strain ATCC 29543 / DSM 1740 / CCUG 13145 / JCM 31913 / LMG 7466 / NCTC 11488 / FDC 602W)</name>
    <name type="common">Vibrio succinogenes</name>
    <dbReference type="NCBI Taxonomy" id="273121"/>
    <lineage>
        <taxon>Bacteria</taxon>
        <taxon>Pseudomonadati</taxon>
        <taxon>Campylobacterota</taxon>
        <taxon>Epsilonproteobacteria</taxon>
        <taxon>Campylobacterales</taxon>
        <taxon>Helicobacteraceae</taxon>
        <taxon>Wolinella</taxon>
    </lineage>
</organism>
<dbReference type="Pfam" id="PF00583">
    <property type="entry name" value="Acetyltransf_1"/>
    <property type="match status" value="1"/>
</dbReference>
<dbReference type="EMBL" id="BX571662">
    <property type="protein sequence ID" value="CAE11106.1"/>
    <property type="molecule type" value="Genomic_DNA"/>
</dbReference>
<dbReference type="PANTHER" id="PTHR43415:SF3">
    <property type="entry name" value="GNAT-FAMILY ACETYLTRANSFERASE"/>
    <property type="match status" value="1"/>
</dbReference>
<accession>Q7M7S9</accession>
<keyword evidence="2" id="KW-0966">Cell projection</keyword>
<dbReference type="CDD" id="cd04301">
    <property type="entry name" value="NAT_SF"/>
    <property type="match status" value="1"/>
</dbReference>
<dbReference type="NCBIfam" id="TIGR03585">
    <property type="entry name" value="PseH"/>
    <property type="match status" value="1"/>
</dbReference>
<name>Q7M7S9_WOLSU</name>
<dbReference type="SUPFAM" id="SSF55729">
    <property type="entry name" value="Acyl-CoA N-acyltransferases (Nat)"/>
    <property type="match status" value="1"/>
</dbReference>
<dbReference type="InterPro" id="IPR016181">
    <property type="entry name" value="Acyl_CoA_acyltransferase"/>
</dbReference>
<protein>
    <submittedName>
        <fullName evidence="2">FLAGELLAR PROTEIN G FLAG</fullName>
    </submittedName>
</protein>
<dbReference type="PANTHER" id="PTHR43415">
    <property type="entry name" value="SPERMIDINE N(1)-ACETYLTRANSFERASE"/>
    <property type="match status" value="1"/>
</dbReference>
<dbReference type="PROSITE" id="PS51186">
    <property type="entry name" value="GNAT"/>
    <property type="match status" value="1"/>
</dbReference>
<feature type="domain" description="N-acetyltransferase" evidence="1">
    <location>
        <begin position="28"/>
        <end position="177"/>
    </location>
</feature>
<reference evidence="2 3" key="1">
    <citation type="journal article" date="2003" name="Proc. Natl. Acad. Sci. U.S.A.">
        <title>Complete genome sequence and analysis of Wolinella succinogenes.</title>
        <authorList>
            <person name="Baar C."/>
            <person name="Eppinger M."/>
            <person name="Raddatz G."/>
            <person name="Simon JM."/>
            <person name="Lanz C."/>
            <person name="Klimmek O."/>
            <person name="Nandakumar R."/>
            <person name="Gross R."/>
            <person name="Rosinus A."/>
            <person name="Keller H."/>
            <person name="Jagtap P."/>
            <person name="Linke B."/>
            <person name="Meyer F."/>
            <person name="Lederer H."/>
            <person name="Schuster S.C."/>
        </authorList>
    </citation>
    <scope>NUCLEOTIDE SEQUENCE [LARGE SCALE GENOMIC DNA]</scope>
    <source>
        <strain evidence="3">ATCC 29543 / DSM 1740 / CCUG 13145 / JCM 31913 / LMG 7466 / NCTC 11488 / FDC 602W</strain>
    </source>
</reference>